<reference evidence="3" key="1">
    <citation type="submission" date="2020-12" db="EMBL/GenBank/DDBJ databases">
        <title>Antrihabitans popcorni sp. nov. and Antrihabitans auranticaus sp. nov., isolated from a larva cave.</title>
        <authorList>
            <person name="Lee S.D."/>
            <person name="Kim I.S."/>
        </authorList>
    </citation>
    <scope>NUCLEOTIDE SEQUENCE</scope>
    <source>
        <strain evidence="3">YC3-6</strain>
    </source>
</reference>
<dbReference type="Gene3D" id="3.40.190.10">
    <property type="entry name" value="Periplasmic binding protein-like II"/>
    <property type="match status" value="2"/>
</dbReference>
<dbReference type="Proteomes" id="UP000655868">
    <property type="component" value="Unassembled WGS sequence"/>
</dbReference>
<evidence type="ECO:0000256" key="1">
    <source>
        <dbReference type="SAM" id="SignalP"/>
    </source>
</evidence>
<dbReference type="SUPFAM" id="SSF53850">
    <property type="entry name" value="Periplasmic binding protein-like II"/>
    <property type="match status" value="1"/>
</dbReference>
<evidence type="ECO:0000259" key="2">
    <source>
        <dbReference type="Pfam" id="PF09084"/>
    </source>
</evidence>
<dbReference type="CDD" id="cd13558">
    <property type="entry name" value="PBP2_SsuA_like_2"/>
    <property type="match status" value="1"/>
</dbReference>
<dbReference type="Pfam" id="PF09084">
    <property type="entry name" value="NMT1"/>
    <property type="match status" value="1"/>
</dbReference>
<proteinExistence type="predicted"/>
<dbReference type="InterPro" id="IPR015168">
    <property type="entry name" value="SsuA/THI5"/>
</dbReference>
<protein>
    <submittedName>
        <fullName evidence="3">ABC transporter substrate-binding protein</fullName>
    </submittedName>
</protein>
<sequence>MTTFRNTPRRRGRRGVALVLAALAASATVLTGCAGEATPENALASDAALPTDIPPGTKLVIADQTERQQQFLRASGELDKLPFEYEFANFVGGPAILEAFRAGAADVAYVGDTPPIQALVAGQDVPIIAALQSDPNNTRLAVAPGKSITTLADLKGTKIAYAEGTAQQAIVLRALDRAGLAPSDVELVRLQLAEFPDAVRTGQVDVAPLNEPNLTRYLRNDGASLIPLEESDGTSTGLSFLYARRQALQDPAKAAALQAYVAAYIRSIQWANTHPDAWLQSYYVQNQKLKPEDGQRIVDSLGTYTFPHLDQAIVDRQQQTIDVIDNAGELPKKVKASDGFDLRFDDVITRTVTESGASFERTAS</sequence>
<dbReference type="PANTHER" id="PTHR30024:SF48">
    <property type="entry name" value="ABC TRANSPORTER SUBSTRATE-BINDING PROTEIN"/>
    <property type="match status" value="1"/>
</dbReference>
<feature type="chain" id="PRO_5038756276" evidence="1">
    <location>
        <begin position="28"/>
        <end position="364"/>
    </location>
</feature>
<comment type="caution">
    <text evidence="3">The sequence shown here is derived from an EMBL/GenBank/DDBJ whole genome shotgun (WGS) entry which is preliminary data.</text>
</comment>
<name>A0A934NQM2_9NOCA</name>
<accession>A0A934NQM2</accession>
<evidence type="ECO:0000313" key="3">
    <source>
        <dbReference type="EMBL" id="MBJ8339544.1"/>
    </source>
</evidence>
<keyword evidence="4" id="KW-1185">Reference proteome</keyword>
<gene>
    <name evidence="3" type="ORF">JGU71_11670</name>
</gene>
<dbReference type="PANTHER" id="PTHR30024">
    <property type="entry name" value="ALIPHATIC SULFONATES-BINDING PROTEIN-RELATED"/>
    <property type="match status" value="1"/>
</dbReference>
<dbReference type="AlphaFoldDB" id="A0A934NQM2"/>
<feature type="domain" description="SsuA/THI5-like" evidence="2">
    <location>
        <begin position="98"/>
        <end position="277"/>
    </location>
</feature>
<evidence type="ECO:0000313" key="4">
    <source>
        <dbReference type="Proteomes" id="UP000655868"/>
    </source>
</evidence>
<dbReference type="EMBL" id="JAEMNV010000003">
    <property type="protein sequence ID" value="MBJ8339544.1"/>
    <property type="molecule type" value="Genomic_DNA"/>
</dbReference>
<organism evidence="3 4">
    <name type="scientific">Antrihabitans stalagmiti</name>
    <dbReference type="NCBI Taxonomy" id="2799499"/>
    <lineage>
        <taxon>Bacteria</taxon>
        <taxon>Bacillati</taxon>
        <taxon>Actinomycetota</taxon>
        <taxon>Actinomycetes</taxon>
        <taxon>Mycobacteriales</taxon>
        <taxon>Nocardiaceae</taxon>
        <taxon>Antrihabitans</taxon>
    </lineage>
</organism>
<dbReference type="PROSITE" id="PS51257">
    <property type="entry name" value="PROKAR_LIPOPROTEIN"/>
    <property type="match status" value="1"/>
</dbReference>
<keyword evidence="1" id="KW-0732">Signal</keyword>
<feature type="signal peptide" evidence="1">
    <location>
        <begin position="1"/>
        <end position="27"/>
    </location>
</feature>
<dbReference type="RefSeq" id="WP_199704283.1">
    <property type="nucleotide sequence ID" value="NZ_JAEMNV010000003.1"/>
</dbReference>